<keyword evidence="1" id="KW-1133">Transmembrane helix</keyword>
<feature type="transmembrane region" description="Helical" evidence="1">
    <location>
        <begin position="301"/>
        <end position="326"/>
    </location>
</feature>
<evidence type="ECO:0000313" key="2">
    <source>
        <dbReference type="EMBL" id="MCH79857.1"/>
    </source>
</evidence>
<evidence type="ECO:0000313" key="3">
    <source>
        <dbReference type="Proteomes" id="UP000265520"/>
    </source>
</evidence>
<evidence type="ECO:0000256" key="1">
    <source>
        <dbReference type="SAM" id="Phobius"/>
    </source>
</evidence>
<gene>
    <name evidence="2" type="ORF">A2U01_0000616</name>
</gene>
<accession>A0A392LY30</accession>
<feature type="transmembrane region" description="Helical" evidence="1">
    <location>
        <begin position="104"/>
        <end position="127"/>
    </location>
</feature>
<dbReference type="EMBL" id="LXQA010000430">
    <property type="protein sequence ID" value="MCH79857.1"/>
    <property type="molecule type" value="Genomic_DNA"/>
</dbReference>
<reference evidence="2 3" key="1">
    <citation type="journal article" date="2018" name="Front. Plant Sci.">
        <title>Red Clover (Trifolium pratense) and Zigzag Clover (T. medium) - A Picture of Genomic Similarities and Differences.</title>
        <authorList>
            <person name="Dluhosova J."/>
            <person name="Istvanek J."/>
            <person name="Nedelnik J."/>
            <person name="Repkova J."/>
        </authorList>
    </citation>
    <scope>NUCLEOTIDE SEQUENCE [LARGE SCALE GENOMIC DNA]</scope>
    <source>
        <strain evidence="3">cv. 10/8</strain>
        <tissue evidence="2">Leaf</tissue>
    </source>
</reference>
<feature type="non-terminal residue" evidence="2">
    <location>
        <position position="1"/>
    </location>
</feature>
<feature type="transmembrane region" description="Helical" evidence="1">
    <location>
        <begin position="148"/>
        <end position="168"/>
    </location>
</feature>
<sequence>VSEVIYRLTLDGGIFRSRYVRLKMVGWSKHLASIVSQLSWDVLGPGCFFVSPWSPFQLLYLHLGRIFGVCYGAGGGRYPVGGAPCHKVSTYRGESASTEVFRRFLSAFFMSALGATLIVSFLVRSGSVKEFSFAKFNFVILLKMSRDGWMALLLPLGVPVVFTFAFYFGAVVAFHGFTGALLARVLMLFLLEEYLVRVDREFCAPILCGVLYPWWLDVCTLTLKRVLARPSFNLWDVLGNYPTKGASLTYPKIWFHQFSSFTTFWVSTASVLPQYGCAGNCIPHFLEYFRRATVVGLRHDIVWWSLCATGVGLPNSNFIGLFPLLFDGGCLYRGGFVISSSCDGVGCFLCVLVTLLRTYHIRLYG</sequence>
<name>A0A392LY30_9FABA</name>
<dbReference type="Proteomes" id="UP000265520">
    <property type="component" value="Unassembled WGS sequence"/>
</dbReference>
<protein>
    <submittedName>
        <fullName evidence="2">Uncharacterized protein</fullName>
    </submittedName>
</protein>
<keyword evidence="3" id="KW-1185">Reference proteome</keyword>
<keyword evidence="1" id="KW-0472">Membrane</keyword>
<comment type="caution">
    <text evidence="2">The sequence shown here is derived from an EMBL/GenBank/DDBJ whole genome shotgun (WGS) entry which is preliminary data.</text>
</comment>
<organism evidence="2 3">
    <name type="scientific">Trifolium medium</name>
    <dbReference type="NCBI Taxonomy" id="97028"/>
    <lineage>
        <taxon>Eukaryota</taxon>
        <taxon>Viridiplantae</taxon>
        <taxon>Streptophyta</taxon>
        <taxon>Embryophyta</taxon>
        <taxon>Tracheophyta</taxon>
        <taxon>Spermatophyta</taxon>
        <taxon>Magnoliopsida</taxon>
        <taxon>eudicotyledons</taxon>
        <taxon>Gunneridae</taxon>
        <taxon>Pentapetalae</taxon>
        <taxon>rosids</taxon>
        <taxon>fabids</taxon>
        <taxon>Fabales</taxon>
        <taxon>Fabaceae</taxon>
        <taxon>Papilionoideae</taxon>
        <taxon>50 kb inversion clade</taxon>
        <taxon>NPAAA clade</taxon>
        <taxon>Hologalegina</taxon>
        <taxon>IRL clade</taxon>
        <taxon>Trifolieae</taxon>
        <taxon>Trifolium</taxon>
    </lineage>
</organism>
<keyword evidence="1" id="KW-0812">Transmembrane</keyword>
<feature type="transmembrane region" description="Helical" evidence="1">
    <location>
        <begin position="332"/>
        <end position="356"/>
    </location>
</feature>
<dbReference type="AlphaFoldDB" id="A0A392LY30"/>
<proteinExistence type="predicted"/>